<dbReference type="AlphaFoldDB" id="A0AAN6Y4V9"/>
<reference evidence="1" key="2">
    <citation type="submission" date="2023-05" db="EMBL/GenBank/DDBJ databases">
        <authorList>
            <consortium name="Lawrence Berkeley National Laboratory"/>
            <person name="Steindorff A."/>
            <person name="Hensen N."/>
            <person name="Bonometti L."/>
            <person name="Westerberg I."/>
            <person name="Brannstrom I.O."/>
            <person name="Guillou S."/>
            <person name="Cros-Aarteil S."/>
            <person name="Calhoun S."/>
            <person name="Haridas S."/>
            <person name="Kuo A."/>
            <person name="Mondo S."/>
            <person name="Pangilinan J."/>
            <person name="Riley R."/>
            <person name="Labutti K."/>
            <person name="Andreopoulos B."/>
            <person name="Lipzen A."/>
            <person name="Chen C."/>
            <person name="Yanf M."/>
            <person name="Daum C."/>
            <person name="Ng V."/>
            <person name="Clum A."/>
            <person name="Ohm R."/>
            <person name="Martin F."/>
            <person name="Silar P."/>
            <person name="Natvig D."/>
            <person name="Lalanne C."/>
            <person name="Gautier V."/>
            <person name="Ament-Velasquez S.L."/>
            <person name="Kruys A."/>
            <person name="Hutchinson M.I."/>
            <person name="Powell A.J."/>
            <person name="Barry K."/>
            <person name="Miller A.N."/>
            <person name="Grigoriev I.V."/>
            <person name="Debuchy R."/>
            <person name="Gladieux P."/>
            <person name="Thoren M.H."/>
            <person name="Johannesson H."/>
        </authorList>
    </citation>
    <scope>NUCLEOTIDE SEQUENCE</scope>
    <source>
        <strain evidence="1">PSN293</strain>
    </source>
</reference>
<sequence>DNPSMLRKVGRRNGDLPVFGEVPTIGQVGSWPGWRATAAWIYGKTGPIRRSFLNGYQQQKADHRDLSPGIDPQARTGETYAFLFDFHPIKLCTGGRSTLAISVVVEVGAAKCDSSAITQHHSPAIGSKAAQNLGVSTSDPDLRSRQVQLIRRGPRAGARVWDKLQLKLPFRGSTLHHIKIRRTSFLVGATPDCNGSYKPCRQGSLFQVPTTTRFLGLYMSMRDLVDC</sequence>
<reference evidence="1" key="1">
    <citation type="journal article" date="2023" name="Mol. Phylogenet. Evol.">
        <title>Genome-scale phylogeny and comparative genomics of the fungal order Sordariales.</title>
        <authorList>
            <person name="Hensen N."/>
            <person name="Bonometti L."/>
            <person name="Westerberg I."/>
            <person name="Brannstrom I.O."/>
            <person name="Guillou S."/>
            <person name="Cros-Aarteil S."/>
            <person name="Calhoun S."/>
            <person name="Haridas S."/>
            <person name="Kuo A."/>
            <person name="Mondo S."/>
            <person name="Pangilinan J."/>
            <person name="Riley R."/>
            <person name="LaButti K."/>
            <person name="Andreopoulos B."/>
            <person name="Lipzen A."/>
            <person name="Chen C."/>
            <person name="Yan M."/>
            <person name="Daum C."/>
            <person name="Ng V."/>
            <person name="Clum A."/>
            <person name="Steindorff A."/>
            <person name="Ohm R.A."/>
            <person name="Martin F."/>
            <person name="Silar P."/>
            <person name="Natvig D.O."/>
            <person name="Lalanne C."/>
            <person name="Gautier V."/>
            <person name="Ament-Velasquez S.L."/>
            <person name="Kruys A."/>
            <person name="Hutchinson M.I."/>
            <person name="Powell A.J."/>
            <person name="Barry K."/>
            <person name="Miller A.N."/>
            <person name="Grigoriev I.V."/>
            <person name="Debuchy R."/>
            <person name="Gladieux P."/>
            <person name="Hiltunen Thoren M."/>
            <person name="Johannesson H."/>
        </authorList>
    </citation>
    <scope>NUCLEOTIDE SEQUENCE</scope>
    <source>
        <strain evidence="1">PSN293</strain>
    </source>
</reference>
<dbReference type="EMBL" id="MU858139">
    <property type="protein sequence ID" value="KAK4211890.1"/>
    <property type="molecule type" value="Genomic_DNA"/>
</dbReference>
<feature type="non-terminal residue" evidence="1">
    <location>
        <position position="1"/>
    </location>
</feature>
<name>A0AAN6Y4V9_9PEZI</name>
<evidence type="ECO:0000313" key="1">
    <source>
        <dbReference type="EMBL" id="KAK4211890.1"/>
    </source>
</evidence>
<dbReference type="Proteomes" id="UP001301769">
    <property type="component" value="Unassembled WGS sequence"/>
</dbReference>
<keyword evidence="2" id="KW-1185">Reference proteome</keyword>
<organism evidence="1 2">
    <name type="scientific">Rhypophila decipiens</name>
    <dbReference type="NCBI Taxonomy" id="261697"/>
    <lineage>
        <taxon>Eukaryota</taxon>
        <taxon>Fungi</taxon>
        <taxon>Dikarya</taxon>
        <taxon>Ascomycota</taxon>
        <taxon>Pezizomycotina</taxon>
        <taxon>Sordariomycetes</taxon>
        <taxon>Sordariomycetidae</taxon>
        <taxon>Sordariales</taxon>
        <taxon>Naviculisporaceae</taxon>
        <taxon>Rhypophila</taxon>
    </lineage>
</organism>
<gene>
    <name evidence="1" type="ORF">QBC37DRAFT_402095</name>
</gene>
<proteinExistence type="predicted"/>
<accession>A0AAN6Y4V9</accession>
<comment type="caution">
    <text evidence="1">The sequence shown here is derived from an EMBL/GenBank/DDBJ whole genome shotgun (WGS) entry which is preliminary data.</text>
</comment>
<evidence type="ECO:0000313" key="2">
    <source>
        <dbReference type="Proteomes" id="UP001301769"/>
    </source>
</evidence>
<protein>
    <submittedName>
        <fullName evidence="1">Uncharacterized protein</fullName>
    </submittedName>
</protein>